<organism evidence="2 3">
    <name type="scientific">Deinococcus cellulosilyticus (strain DSM 18568 / NBRC 106333 / KACC 11606 / 5516J-15)</name>
    <dbReference type="NCBI Taxonomy" id="1223518"/>
    <lineage>
        <taxon>Bacteria</taxon>
        <taxon>Thermotogati</taxon>
        <taxon>Deinococcota</taxon>
        <taxon>Deinococci</taxon>
        <taxon>Deinococcales</taxon>
        <taxon>Deinococcaceae</taxon>
        <taxon>Deinococcus</taxon>
    </lineage>
</organism>
<keyword evidence="1" id="KW-0812">Transmembrane</keyword>
<keyword evidence="3" id="KW-1185">Reference proteome</keyword>
<dbReference type="EMBL" id="BJXB01000014">
    <property type="protein sequence ID" value="GEM47644.1"/>
    <property type="molecule type" value="Genomic_DNA"/>
</dbReference>
<feature type="transmembrane region" description="Helical" evidence="1">
    <location>
        <begin position="31"/>
        <end position="51"/>
    </location>
</feature>
<dbReference type="AlphaFoldDB" id="A0A511N439"/>
<dbReference type="Proteomes" id="UP000321306">
    <property type="component" value="Unassembled WGS sequence"/>
</dbReference>
<feature type="transmembrane region" description="Helical" evidence="1">
    <location>
        <begin position="7"/>
        <end position="25"/>
    </location>
</feature>
<name>A0A511N439_DEIC1</name>
<sequence length="134" mass="15390">MKRLINELVFMVGPLVFVLGFPLIFQEKPAVAVFLLLFSGMGLTLRFWLYVSACTETHLTLRCLWMVFQVPNVVVSRMPYPVGSGEGLLVSFQTRSFPKGLLFTPYTVKSKTVLNDLIQHQVIPEVYRDIFYIR</sequence>
<protein>
    <submittedName>
        <fullName evidence="2">Uncharacterized protein</fullName>
    </submittedName>
</protein>
<keyword evidence="1" id="KW-1133">Transmembrane helix</keyword>
<accession>A0A511N439</accession>
<dbReference type="RefSeq" id="WP_146886052.1">
    <property type="nucleotide sequence ID" value="NZ_BJXB01000014.1"/>
</dbReference>
<reference evidence="2 3" key="1">
    <citation type="submission" date="2019-07" db="EMBL/GenBank/DDBJ databases">
        <title>Whole genome shotgun sequence of Deinococcus cellulosilyticus NBRC 106333.</title>
        <authorList>
            <person name="Hosoyama A."/>
            <person name="Uohara A."/>
            <person name="Ohji S."/>
            <person name="Ichikawa N."/>
        </authorList>
    </citation>
    <scope>NUCLEOTIDE SEQUENCE [LARGE SCALE GENOMIC DNA]</scope>
    <source>
        <strain evidence="2 3">NBRC 106333</strain>
    </source>
</reference>
<evidence type="ECO:0000256" key="1">
    <source>
        <dbReference type="SAM" id="Phobius"/>
    </source>
</evidence>
<gene>
    <name evidence="2" type="ORF">DC3_32790</name>
</gene>
<evidence type="ECO:0000313" key="2">
    <source>
        <dbReference type="EMBL" id="GEM47644.1"/>
    </source>
</evidence>
<proteinExistence type="predicted"/>
<evidence type="ECO:0000313" key="3">
    <source>
        <dbReference type="Proteomes" id="UP000321306"/>
    </source>
</evidence>
<keyword evidence="1" id="KW-0472">Membrane</keyword>
<comment type="caution">
    <text evidence="2">The sequence shown here is derived from an EMBL/GenBank/DDBJ whole genome shotgun (WGS) entry which is preliminary data.</text>
</comment>